<name>D5U201_THEAM</name>
<dbReference type="KEGG" id="tag:Tagg_0879"/>
<dbReference type="EMBL" id="CP001939">
    <property type="protein sequence ID" value="ADG91151.1"/>
    <property type="molecule type" value="Genomic_DNA"/>
</dbReference>
<dbReference type="AlphaFoldDB" id="D5U201"/>
<keyword evidence="2" id="KW-1185">Reference proteome</keyword>
<organism evidence="1 2">
    <name type="scientific">Thermosphaera aggregans (strain DSM 11486 / M11TL)</name>
    <dbReference type="NCBI Taxonomy" id="633148"/>
    <lineage>
        <taxon>Archaea</taxon>
        <taxon>Thermoproteota</taxon>
        <taxon>Thermoprotei</taxon>
        <taxon>Desulfurococcales</taxon>
        <taxon>Desulfurococcaceae</taxon>
        <taxon>Thermosphaera</taxon>
    </lineage>
</organism>
<reference evidence="1 2" key="1">
    <citation type="journal article" date="2010" name="Stand. Genomic Sci.">
        <title>Complete genome sequence of Thermosphaera aggregans type strain (M11TL).</title>
        <authorList>
            <person name="Spring S."/>
            <person name="Rachel R."/>
            <person name="Lapidus A."/>
            <person name="Davenport K."/>
            <person name="Tice H."/>
            <person name="Copeland A."/>
            <person name="Cheng J.F."/>
            <person name="Lucas S."/>
            <person name="Chen F."/>
            <person name="Nolan M."/>
            <person name="Bruce D."/>
            <person name="Goodwin L."/>
            <person name="Pitluck S."/>
            <person name="Ivanova N."/>
            <person name="Mavromatis K."/>
            <person name="Ovchinnikova G."/>
            <person name="Pati A."/>
            <person name="Chen A."/>
            <person name="Palaniappan K."/>
            <person name="Land M."/>
            <person name="Hauser L."/>
            <person name="Chang Y.J."/>
            <person name="Jeffries C.C."/>
            <person name="Brettin T."/>
            <person name="Detter J.C."/>
            <person name="Tapia R."/>
            <person name="Han C."/>
            <person name="Heimerl T."/>
            <person name="Weikl F."/>
            <person name="Brambilla E."/>
            <person name="Goker M."/>
            <person name="Bristow J."/>
            <person name="Eisen J.A."/>
            <person name="Markowitz V."/>
            <person name="Hugenholtz P."/>
            <person name="Kyrpides N.C."/>
            <person name="Klenk H.P."/>
        </authorList>
    </citation>
    <scope>NUCLEOTIDE SEQUENCE [LARGE SCALE GENOMIC DNA]</scope>
    <source>
        <strain evidence="2">DSM 11486 / M11TL</strain>
    </source>
</reference>
<dbReference type="HOGENOM" id="CLU_2461934_0_0_2"/>
<dbReference type="GeneID" id="9165896"/>
<dbReference type="RefSeq" id="WP_013129744.1">
    <property type="nucleotide sequence ID" value="NC_014160.1"/>
</dbReference>
<evidence type="ECO:0000313" key="1">
    <source>
        <dbReference type="EMBL" id="ADG91151.1"/>
    </source>
</evidence>
<evidence type="ECO:0000313" key="2">
    <source>
        <dbReference type="Proteomes" id="UP000002376"/>
    </source>
</evidence>
<proteinExistence type="predicted"/>
<reference evidence="2" key="2">
    <citation type="journal article" date="2010" name="Stand. Genomic Sci.">
        <title>Complete genome sequence of Thermosphaera aggregans type strain (M11TLT).</title>
        <authorList>
            <person name="Spring S."/>
            <person name="Rachel R."/>
            <person name="Lapidus A."/>
            <person name="Davenport K."/>
            <person name="Tice H."/>
            <person name="Copeland A."/>
            <person name="Cheng J.-F."/>
            <person name="Lucas S."/>
            <person name="Chen F."/>
            <person name="Nolan M."/>
            <person name="Bruce D."/>
            <person name="Goodwin L."/>
            <person name="Pitluck S."/>
            <person name="Ivanova N."/>
            <person name="Mavromatis K."/>
            <person name="Ovchinnikova G."/>
            <person name="Pati A."/>
            <person name="Chen A."/>
            <person name="Palaniappan K."/>
            <person name="Land M."/>
            <person name="Hauser L."/>
            <person name="Chang Y.-J."/>
            <person name="Jeffries C.C."/>
            <person name="Brettin T."/>
            <person name="Detter J.C."/>
            <person name="Tapia R."/>
            <person name="Han C."/>
            <person name="Heimerl T."/>
            <person name="Weikl F."/>
            <person name="Brambilla E."/>
            <person name="Goker M."/>
            <person name="Bristow J."/>
            <person name="Eisen J.A."/>
            <person name="Markowitz V."/>
            <person name="Hugenholtz P."/>
            <person name="Kyrpides N.C."/>
            <person name="Klenk H.-P."/>
        </authorList>
    </citation>
    <scope>NUCLEOTIDE SEQUENCE [LARGE SCALE GENOMIC DNA]</scope>
    <source>
        <strain evidence="2">DSM 11486 / M11TL</strain>
    </source>
</reference>
<accession>D5U201</accession>
<dbReference type="STRING" id="633148.Tagg_0879"/>
<dbReference type="Proteomes" id="UP000002376">
    <property type="component" value="Chromosome"/>
</dbReference>
<reference key="3">
    <citation type="submission" date="2010-02" db="EMBL/GenBank/DDBJ databases">
        <title>Complete genome sequence of Thermosphaera aggregans type strain (M11TL).</title>
        <authorList>
            <consortium name="US DOE Joint Genome Institute (JGI-PGF)"/>
            <person name="Spring S."/>
            <person name="Lapidus A."/>
            <person name="Munk C."/>
            <person name="Schroeder M."/>
            <person name="Glavina Del Rio T."/>
            <person name="Tice H."/>
            <person name="Copeland A."/>
            <person name="Cheng J.-F."/>
            <person name="Lucas S."/>
            <person name="Chen F."/>
            <person name="Nolan M."/>
            <person name="Bruce D."/>
            <person name="Goodwin L."/>
            <person name="Pitluck S."/>
            <person name="Ivanova N."/>
            <person name="Mavromatis K."/>
            <person name="Ovchinnikova G."/>
            <person name="Pati A."/>
            <person name="Chen A."/>
            <person name="Palaniappan K."/>
            <person name="Land M."/>
            <person name="Hauser L."/>
            <person name="Chang Y.-J."/>
            <person name="Jeffries C.C."/>
            <person name="Brettin T."/>
            <person name="Detter J.C."/>
            <person name="Tapia R."/>
            <person name="Han C."/>
            <person name="Chain P."/>
            <person name="Heimerl T."/>
            <person name="Weik F."/>
            <person name="Goker M."/>
            <person name="Rachel R."/>
            <person name="Bristow J."/>
            <person name="Eisen J.A."/>
            <person name="Markowitz V."/>
            <person name="Hugenholtz P."/>
            <person name="Kyrpides N.C."/>
            <person name="Klenk H.-P."/>
        </authorList>
    </citation>
    <scope>NUCLEOTIDE SEQUENCE</scope>
    <source>
        <strain>DSM 11486</strain>
    </source>
</reference>
<sequence length="88" mass="10070">METPIAYANITSYPELWQLYNETLKTHLAHPVGGKYLVYYNPVENTVFCDWERLVEGVELPPTTQPPDETPPEIPPNARVVLNTLNFL</sequence>
<gene>
    <name evidence="1" type="ordered locus">Tagg_0879</name>
</gene>
<protein>
    <submittedName>
        <fullName evidence="1">Uncharacterized protein</fullName>
    </submittedName>
</protein>